<feature type="region of interest" description="Disordered" evidence="1">
    <location>
        <begin position="64"/>
        <end position="92"/>
    </location>
</feature>
<name>A0ABD3P5U5_9STRA</name>
<dbReference type="AlphaFoldDB" id="A0ABD3P5U5"/>
<reference evidence="3 4" key="1">
    <citation type="submission" date="2024-10" db="EMBL/GenBank/DDBJ databases">
        <title>Updated reference genomes for cyclostephanoid diatoms.</title>
        <authorList>
            <person name="Roberts W.R."/>
            <person name="Alverson A.J."/>
        </authorList>
    </citation>
    <scope>NUCLEOTIDE SEQUENCE [LARGE SCALE GENOMIC DNA]</scope>
    <source>
        <strain evidence="3 4">AJA010-31</strain>
    </source>
</reference>
<keyword evidence="2" id="KW-0732">Signal</keyword>
<protein>
    <recommendedName>
        <fullName evidence="5">PDZ domain-containing protein</fullName>
    </recommendedName>
</protein>
<evidence type="ECO:0000256" key="1">
    <source>
        <dbReference type="SAM" id="MobiDB-lite"/>
    </source>
</evidence>
<dbReference type="EMBL" id="JALLPJ020000783">
    <property type="protein sequence ID" value="KAL3783047.1"/>
    <property type="molecule type" value="Genomic_DNA"/>
</dbReference>
<feature type="chain" id="PRO_5044753861" description="PDZ domain-containing protein" evidence="2">
    <location>
        <begin position="27"/>
        <end position="242"/>
    </location>
</feature>
<sequence length="242" mass="27106">MRALPLCAYAFLLQLLCIANRRIVSAFSARQIAFVRQSSFTALQAQNDEATDLLEKARRLREQAKSLEDTKREAQQLEQHQQDAIKKEEQQKRNDWKDRYSVEVPILKDMGEEVMERVDFAPRIKGGKSRIICTQAPLHLAIILGQDNESGLITVDELAPEGNGAVVGMIQEGDLLRAVTACQTTMETPNWQLLAGGIGQPKTKRFMFSVDGRSLEEVLNAVGSNRMDVAGRDVILVLERVE</sequence>
<keyword evidence="4" id="KW-1185">Reference proteome</keyword>
<organism evidence="3 4">
    <name type="scientific">Cyclotella atomus</name>
    <dbReference type="NCBI Taxonomy" id="382360"/>
    <lineage>
        <taxon>Eukaryota</taxon>
        <taxon>Sar</taxon>
        <taxon>Stramenopiles</taxon>
        <taxon>Ochrophyta</taxon>
        <taxon>Bacillariophyta</taxon>
        <taxon>Coscinodiscophyceae</taxon>
        <taxon>Thalassiosirophycidae</taxon>
        <taxon>Stephanodiscales</taxon>
        <taxon>Stephanodiscaceae</taxon>
        <taxon>Cyclotella</taxon>
    </lineage>
</organism>
<comment type="caution">
    <text evidence="3">The sequence shown here is derived from an EMBL/GenBank/DDBJ whole genome shotgun (WGS) entry which is preliminary data.</text>
</comment>
<evidence type="ECO:0000313" key="4">
    <source>
        <dbReference type="Proteomes" id="UP001530400"/>
    </source>
</evidence>
<evidence type="ECO:0000256" key="2">
    <source>
        <dbReference type="SAM" id="SignalP"/>
    </source>
</evidence>
<accession>A0ABD3P5U5</accession>
<evidence type="ECO:0000313" key="3">
    <source>
        <dbReference type="EMBL" id="KAL3783047.1"/>
    </source>
</evidence>
<feature type="signal peptide" evidence="2">
    <location>
        <begin position="1"/>
        <end position="26"/>
    </location>
</feature>
<dbReference type="Proteomes" id="UP001530400">
    <property type="component" value="Unassembled WGS sequence"/>
</dbReference>
<evidence type="ECO:0008006" key="5">
    <source>
        <dbReference type="Google" id="ProtNLM"/>
    </source>
</evidence>
<gene>
    <name evidence="3" type="ORF">ACHAWO_006621</name>
</gene>
<proteinExistence type="predicted"/>